<keyword evidence="3 9" id="KW-0812">Transmembrane</keyword>
<dbReference type="GO" id="GO:0005524">
    <property type="term" value="F:ATP binding"/>
    <property type="evidence" value="ECO:0007669"/>
    <property type="project" value="UniProtKB-KW"/>
</dbReference>
<dbReference type="InterPro" id="IPR017871">
    <property type="entry name" value="ABC_transporter-like_CS"/>
</dbReference>
<evidence type="ECO:0000313" key="12">
    <source>
        <dbReference type="Proteomes" id="UP000245609"/>
    </source>
</evidence>
<dbReference type="GO" id="GO:0140359">
    <property type="term" value="F:ABC-type transporter activity"/>
    <property type="evidence" value="ECO:0007669"/>
    <property type="project" value="InterPro"/>
</dbReference>
<comment type="similarity">
    <text evidence="1">Belongs to the ABC transporter superfamily. ABCD family. Peroxisomal fatty acyl CoA transporter (TC 3.A.1.203) subfamily.</text>
</comment>
<dbReference type="InterPro" id="IPR003593">
    <property type="entry name" value="AAA+_ATPase"/>
</dbReference>
<accession>A0A2T9Y0K3</accession>
<evidence type="ECO:0000259" key="10">
    <source>
        <dbReference type="PROSITE" id="PS50893"/>
    </source>
</evidence>
<evidence type="ECO:0000313" key="11">
    <source>
        <dbReference type="EMBL" id="PVU85860.1"/>
    </source>
</evidence>
<dbReference type="InterPro" id="IPR003439">
    <property type="entry name" value="ABC_transporter-like_ATP-bd"/>
</dbReference>
<sequence length="895" mass="101803">MALGSSFANPTNSTTFAIGAAFISGYILISNYMQHKTTSIKLQKTLGSSKFHLSSSYLNSQKSSRLISNNKQNLIEDKFDKDSVLFIEQEERSFSAQNQPQPHTKKIGSVDKVFLQRFKILLKILIPSWHSREVLIIALHSIFLLIRTYLSVVIAQLDGRIVSYLIQSKGKKFLGGILSWLLIAIPATYTNSMIKYLESKLSISFRTRLFNYINSLYLNERNTFYKLANLDNRIRNPEQYITTDVTRFSSLAASIFSNIGKPTIDMFIFHSQLIKSVGLGATSSVLGFYFISVYILRKISPPFGKLIAKQAEIEGRLRSNHSRVATNAEEISFYKGDSREKFIVESSLQDYTSHKLYFMWQKFAHVIYEDMIIKYIWSAIGYMVCAFPYFFDEFRGYENQLTSAKRMQNFITNKRIMLNISEAGGRLMNSSRQLMELSGLTERVYSLLYVLHSLRIGHYPYQNSTNSNLLDNSKTITKMNNQRNQLYIERELTQAGARGVVYEDFAGIKLTYVPIVVPNLNPYLPGEVLVQPLIWNVRPGEHWFVKGPGGIGKTSLLRIISNIWPVFSGVLEKPPSNEISYVPSRAYLCIGTLRDQIIYPDSKDKMKENGCTDENLLEILKVVNLEFLPGREGGFDAFKEWKDVLSGGEQQRICMARLFYHQPNFAILDECTSAVSVETEGKMYTYAKDIGITLVTISHRSSLSKYHRYMLRLGDSYASKMPSLGVKMDNLEANNLMTGLTKPEDMSSYAGPAWSDAELAALDESEEIIRATLNNHNTDPGEMKSLGAAWQTVQLTHSNTQPDYLYSPSYSKTELDSEVSVISEQQSRDEKVDEQGVEDGSKKHKKQMAKSEYLKLKSVVNERKKTHNERLKQLALVEEKLTRVMLDPKIAALLT</sequence>
<feature type="transmembrane region" description="Helical" evidence="9">
    <location>
        <begin position="15"/>
        <end position="33"/>
    </location>
</feature>
<dbReference type="PROSITE" id="PS00211">
    <property type="entry name" value="ABC_TRANSPORTER_1"/>
    <property type="match status" value="1"/>
</dbReference>
<keyword evidence="12" id="KW-1185">Reference proteome</keyword>
<dbReference type="GO" id="GO:0042760">
    <property type="term" value="P:very long-chain fatty acid catabolic process"/>
    <property type="evidence" value="ECO:0007669"/>
    <property type="project" value="TreeGrafter"/>
</dbReference>
<comment type="caution">
    <text evidence="11">The sequence shown here is derived from an EMBL/GenBank/DDBJ whole genome shotgun (WGS) entry which is preliminary data.</text>
</comment>
<dbReference type="GO" id="GO:0015910">
    <property type="term" value="P:long-chain fatty acid import into peroxisome"/>
    <property type="evidence" value="ECO:0007669"/>
    <property type="project" value="TreeGrafter"/>
</dbReference>
<dbReference type="EMBL" id="MBFS01003594">
    <property type="protein sequence ID" value="PVU85860.1"/>
    <property type="molecule type" value="Genomic_DNA"/>
</dbReference>
<keyword evidence="6 9" id="KW-1133">Transmembrane helix</keyword>
<evidence type="ECO:0000256" key="9">
    <source>
        <dbReference type="SAM" id="Phobius"/>
    </source>
</evidence>
<evidence type="ECO:0000256" key="4">
    <source>
        <dbReference type="ARBA" id="ARBA00022741"/>
    </source>
</evidence>
<dbReference type="InterPro" id="IPR027417">
    <property type="entry name" value="P-loop_NTPase"/>
</dbReference>
<feature type="region of interest" description="Disordered" evidence="8">
    <location>
        <begin position="822"/>
        <end position="848"/>
    </location>
</feature>
<reference evidence="11 12" key="1">
    <citation type="journal article" date="2018" name="MBio">
        <title>Comparative Genomics Reveals the Core Gene Toolbox for the Fungus-Insect Symbiosis.</title>
        <authorList>
            <person name="Wang Y."/>
            <person name="Stata M."/>
            <person name="Wang W."/>
            <person name="Stajich J.E."/>
            <person name="White M.M."/>
            <person name="Moncalvo J.M."/>
        </authorList>
    </citation>
    <scope>NUCLEOTIDE SEQUENCE [LARGE SCALE GENOMIC DNA]</scope>
    <source>
        <strain evidence="11 12">SC-DP-2</strain>
    </source>
</reference>
<dbReference type="Gene3D" id="3.40.50.300">
    <property type="entry name" value="P-loop containing nucleotide triphosphate hydrolases"/>
    <property type="match status" value="1"/>
</dbReference>
<proteinExistence type="inferred from homology"/>
<dbReference type="GO" id="GO:0016887">
    <property type="term" value="F:ATP hydrolysis activity"/>
    <property type="evidence" value="ECO:0007669"/>
    <property type="project" value="InterPro"/>
</dbReference>
<gene>
    <name evidence="11" type="ORF">BB560_006882</name>
</gene>
<dbReference type="PANTHER" id="PTHR11384:SF67">
    <property type="entry name" value="ATP-BINDING CASSETTE SUB-FAMILY D MEMBER 1"/>
    <property type="match status" value="1"/>
</dbReference>
<evidence type="ECO:0000256" key="5">
    <source>
        <dbReference type="ARBA" id="ARBA00022840"/>
    </source>
</evidence>
<dbReference type="InterPro" id="IPR050835">
    <property type="entry name" value="ABC_transporter_sub-D"/>
</dbReference>
<evidence type="ECO:0000256" key="6">
    <source>
        <dbReference type="ARBA" id="ARBA00022989"/>
    </source>
</evidence>
<dbReference type="Proteomes" id="UP000245609">
    <property type="component" value="Unassembled WGS sequence"/>
</dbReference>
<keyword evidence="7 9" id="KW-0472">Membrane</keyword>
<feature type="transmembrane region" description="Helical" evidence="9">
    <location>
        <begin position="177"/>
        <end position="197"/>
    </location>
</feature>
<dbReference type="GO" id="GO:0005324">
    <property type="term" value="F:long-chain fatty acid transmembrane transporter activity"/>
    <property type="evidence" value="ECO:0007669"/>
    <property type="project" value="TreeGrafter"/>
</dbReference>
<evidence type="ECO:0000256" key="2">
    <source>
        <dbReference type="ARBA" id="ARBA00022448"/>
    </source>
</evidence>
<dbReference type="CDD" id="cd03223">
    <property type="entry name" value="ABCD_peroxisomal_ALDP"/>
    <property type="match status" value="1"/>
</dbReference>
<evidence type="ECO:0000256" key="1">
    <source>
        <dbReference type="ARBA" id="ARBA00008575"/>
    </source>
</evidence>
<name>A0A2T9Y0K3_9FUNG</name>
<dbReference type="InterPro" id="IPR036640">
    <property type="entry name" value="ABC1_TM_sf"/>
</dbReference>
<dbReference type="Pfam" id="PF06472">
    <property type="entry name" value="ABC_membrane_2"/>
    <property type="match status" value="1"/>
</dbReference>
<protein>
    <recommendedName>
        <fullName evidence="10">ABC transporter domain-containing protein</fullName>
    </recommendedName>
</protein>
<dbReference type="SMART" id="SM00382">
    <property type="entry name" value="AAA"/>
    <property type="match status" value="1"/>
</dbReference>
<keyword evidence="4" id="KW-0547">Nucleotide-binding</keyword>
<dbReference type="Pfam" id="PF00005">
    <property type="entry name" value="ABC_tran"/>
    <property type="match status" value="1"/>
</dbReference>
<dbReference type="PANTHER" id="PTHR11384">
    <property type="entry name" value="ATP-BINDING CASSETTE, SUB-FAMILY D MEMBER"/>
    <property type="match status" value="1"/>
</dbReference>
<organism evidence="11 12">
    <name type="scientific">Smittium megazygosporum</name>
    <dbReference type="NCBI Taxonomy" id="133381"/>
    <lineage>
        <taxon>Eukaryota</taxon>
        <taxon>Fungi</taxon>
        <taxon>Fungi incertae sedis</taxon>
        <taxon>Zoopagomycota</taxon>
        <taxon>Kickxellomycotina</taxon>
        <taxon>Harpellomycetes</taxon>
        <taxon>Harpellales</taxon>
        <taxon>Legeriomycetaceae</taxon>
        <taxon>Smittium</taxon>
    </lineage>
</organism>
<dbReference type="SUPFAM" id="SSF52540">
    <property type="entry name" value="P-loop containing nucleoside triphosphate hydrolases"/>
    <property type="match status" value="1"/>
</dbReference>
<keyword evidence="2" id="KW-0813">Transport</keyword>
<dbReference type="SUPFAM" id="SSF90123">
    <property type="entry name" value="ABC transporter transmembrane region"/>
    <property type="match status" value="1"/>
</dbReference>
<evidence type="ECO:0000256" key="8">
    <source>
        <dbReference type="SAM" id="MobiDB-lite"/>
    </source>
</evidence>
<dbReference type="InterPro" id="IPR011527">
    <property type="entry name" value="ABC1_TM_dom"/>
</dbReference>
<evidence type="ECO:0000256" key="3">
    <source>
        <dbReference type="ARBA" id="ARBA00022692"/>
    </source>
</evidence>
<feature type="domain" description="ABC transporter" evidence="10">
    <location>
        <begin position="515"/>
        <end position="740"/>
    </location>
</feature>
<keyword evidence="5" id="KW-0067">ATP-binding</keyword>
<dbReference type="Gene3D" id="1.20.1560.10">
    <property type="entry name" value="ABC transporter type 1, transmembrane domain"/>
    <property type="match status" value="1"/>
</dbReference>
<feature type="transmembrane region" description="Helical" evidence="9">
    <location>
        <begin position="276"/>
        <end position="296"/>
    </location>
</feature>
<dbReference type="GO" id="GO:0007031">
    <property type="term" value="P:peroxisome organization"/>
    <property type="evidence" value="ECO:0007669"/>
    <property type="project" value="TreeGrafter"/>
</dbReference>
<dbReference type="STRING" id="133381.A0A2T9Y0K3"/>
<dbReference type="GO" id="GO:0005778">
    <property type="term" value="C:peroxisomal membrane"/>
    <property type="evidence" value="ECO:0007669"/>
    <property type="project" value="TreeGrafter"/>
</dbReference>
<dbReference type="GO" id="GO:0006635">
    <property type="term" value="P:fatty acid beta-oxidation"/>
    <property type="evidence" value="ECO:0007669"/>
    <property type="project" value="TreeGrafter"/>
</dbReference>
<evidence type="ECO:0000256" key="7">
    <source>
        <dbReference type="ARBA" id="ARBA00023136"/>
    </source>
</evidence>
<dbReference type="AlphaFoldDB" id="A0A2T9Y0K3"/>
<dbReference type="OrthoDB" id="422637at2759"/>
<dbReference type="PROSITE" id="PS50893">
    <property type="entry name" value="ABC_TRANSPORTER_2"/>
    <property type="match status" value="1"/>
</dbReference>
<feature type="transmembrane region" description="Helical" evidence="9">
    <location>
        <begin position="134"/>
        <end position="157"/>
    </location>
</feature>